<proteinExistence type="predicted"/>
<sequence length="512" mass="59564">MFEKPKIINPQKMNKIYFSDFFNVQEEVLDSYGALNVSLINDLPLFIDPFLLFSSKEEKYKELHKSILKYLTFLKTKSDRGNISNAERKSWYMFSEVKQNWLGYSRTGNGGSGLGKKFALAMSENMHNVYSDLNNEAVTNSTHIEKVCLFELGVGSDNISDFTCNLIKSFLLEYSENFANNFLDRSKTKLVKVNKAYFDYKFERWMPKSYNLPYHNNDFVILTPMDLLSKDDNWININDLRGKFTNICNTIPNDQLRSEIDSYFKSKLPAPIIIGKGKNQKEKPPTKKELFEAIDKVIKEFPEILNYYIKTKEFNKDRATEISKSKVIDIISFFKDSVMQLISQLIDQTDFYDIHHESTFEESLKRINFMKDVIEHKDGYKLFYHKGQPLKREADIQVIYRLTWFSSPYDINREVNNGRGPVDYSVSKGARDKTLIEFKLASNSKLKMNLKNQVKIYEKASNTKKSIKVILYFDNPELERVNNILDELNLVNDKSIVLIDAGNNKPSASNVK</sequence>
<dbReference type="RefSeq" id="WP_379813995.1">
    <property type="nucleotide sequence ID" value="NZ_JBHUDZ010000017.1"/>
</dbReference>
<evidence type="ECO:0000313" key="1">
    <source>
        <dbReference type="EMBL" id="MFD1604821.1"/>
    </source>
</evidence>
<organism evidence="1 2">
    <name type="scientific">Flavobacterium artemisiae</name>
    <dbReference type="NCBI Taxonomy" id="2126556"/>
    <lineage>
        <taxon>Bacteria</taxon>
        <taxon>Pseudomonadati</taxon>
        <taxon>Bacteroidota</taxon>
        <taxon>Flavobacteriia</taxon>
        <taxon>Flavobacteriales</taxon>
        <taxon>Flavobacteriaceae</taxon>
        <taxon>Flavobacterium</taxon>
    </lineage>
</organism>
<accession>A0ABW4HHJ3</accession>
<dbReference type="Proteomes" id="UP001597138">
    <property type="component" value="Unassembled WGS sequence"/>
</dbReference>
<comment type="caution">
    <text evidence="1">The sequence shown here is derived from an EMBL/GenBank/DDBJ whole genome shotgun (WGS) entry which is preliminary data.</text>
</comment>
<evidence type="ECO:0000313" key="2">
    <source>
        <dbReference type="Proteomes" id="UP001597138"/>
    </source>
</evidence>
<gene>
    <name evidence="1" type="ORF">ACFSC2_18935</name>
</gene>
<dbReference type="EMBL" id="JBHUDZ010000017">
    <property type="protein sequence ID" value="MFD1604821.1"/>
    <property type="molecule type" value="Genomic_DNA"/>
</dbReference>
<reference evidence="2" key="1">
    <citation type="journal article" date="2019" name="Int. J. Syst. Evol. Microbiol.">
        <title>The Global Catalogue of Microorganisms (GCM) 10K type strain sequencing project: providing services to taxonomists for standard genome sequencing and annotation.</title>
        <authorList>
            <consortium name="The Broad Institute Genomics Platform"/>
            <consortium name="The Broad Institute Genome Sequencing Center for Infectious Disease"/>
            <person name="Wu L."/>
            <person name="Ma J."/>
        </authorList>
    </citation>
    <scope>NUCLEOTIDE SEQUENCE [LARGE SCALE GENOMIC DNA]</scope>
    <source>
        <strain evidence="2">CCUG 70865</strain>
    </source>
</reference>
<keyword evidence="2" id="KW-1185">Reference proteome</keyword>
<name>A0ABW4HHJ3_9FLAO</name>
<protein>
    <submittedName>
        <fullName evidence="1">Uncharacterized protein</fullName>
    </submittedName>
</protein>